<evidence type="ECO:0000259" key="5">
    <source>
        <dbReference type="Pfam" id="PF01869"/>
    </source>
</evidence>
<keyword evidence="3" id="KW-0408">Iron</keyword>
<accession>F5YAT7</accession>
<evidence type="ECO:0000313" key="8">
    <source>
        <dbReference type="Proteomes" id="UP000009222"/>
    </source>
</evidence>
<reference evidence="7 8" key="2">
    <citation type="journal article" date="2011" name="ISME J.">
        <title>RNA-seq reveals cooperative metabolic interactions between two termite-gut spirochete species in co-culture.</title>
        <authorList>
            <person name="Rosenthal A.Z."/>
            <person name="Matson E.G."/>
            <person name="Eldar A."/>
            <person name="Leadbetter J.R."/>
        </authorList>
    </citation>
    <scope>NUCLEOTIDE SEQUENCE [LARGE SCALE GENOMIC DNA]</scope>
    <source>
        <strain evidence="8">ATCC BAA-888 / DSM 13862 / ZAS-9</strain>
    </source>
</reference>
<comment type="cofactor">
    <cofactor evidence="1">
        <name>[4Fe-4S] cluster</name>
        <dbReference type="ChEBI" id="CHEBI:49883"/>
    </cofactor>
</comment>
<evidence type="ECO:0000256" key="1">
    <source>
        <dbReference type="ARBA" id="ARBA00001966"/>
    </source>
</evidence>
<evidence type="ECO:0000256" key="4">
    <source>
        <dbReference type="ARBA" id="ARBA00023014"/>
    </source>
</evidence>
<dbReference type="STRING" id="545695.TREAZ_0694"/>
<dbReference type="PANTHER" id="PTHR32329:SF4">
    <property type="entry name" value="ACTIVATOR OF 2-HYDROXYACYL-COA DEHYDRATASE"/>
    <property type="match status" value="1"/>
</dbReference>
<dbReference type="Pfam" id="PF01869">
    <property type="entry name" value="BcrAD_BadFG"/>
    <property type="match status" value="2"/>
</dbReference>
<feature type="domain" description="DUF2229" evidence="6">
    <location>
        <begin position="702"/>
        <end position="923"/>
    </location>
</feature>
<organism evidence="7 8">
    <name type="scientific">Leadbettera azotonutricia (strain ATCC BAA-888 / DSM 13862 / ZAS-9)</name>
    <name type="common">Treponema azotonutricium</name>
    <dbReference type="NCBI Taxonomy" id="545695"/>
    <lineage>
        <taxon>Bacteria</taxon>
        <taxon>Pseudomonadati</taxon>
        <taxon>Spirochaetota</taxon>
        <taxon>Spirochaetia</taxon>
        <taxon>Spirochaetales</taxon>
        <taxon>Breznakiellaceae</taxon>
        <taxon>Leadbettera</taxon>
    </lineage>
</organism>
<sequence>MGSTTAKAVIVDPQTNTSIFSRYTRHNARQIETVHDLLSEISIQFPDTRFRAAVCGSGGKSIAGLLQVPYVQEVVANSIAIKRLYPKTRIAIELGGQDAKIVFFYYDKATNKLNASDMRMNGSCAGGTGAFIDEVASLLKIPVEQFEAYAAKGTFVYDISGRCGVFAKTDIQPLLNQGARKEDICLSTFHAIAKQTIGGLAQGLELKPPITFEGGPLTFNPSLIRVFSERLNLNEDDIIWPKSPETLVACGAALSLGDLFADRQEEFDAKAGLTALASYRDHLSVETQRPQKAWFDSEEEKKAFYERHKPFEVPVPTAAGLQRGQALRVYLGIDSGSTTTKFVLLDENENVIDTFYSNNSGDPLHLIRDALIKLDKKYQDLGITLEIIAAGTTGYGELLFYKALRADYHSVETVAHAAAARKYVPGATFILDIGGQDMKAITIARDIVTDITLNEACSAGCGSFLENFAKSLNIPVAEIAEAAFDAKDPAELGSRCTVFMNSCIITEQRNGKQADDLMAGLCRSIIDNVFTKVVRVSNFASLGDKIVVQGGTFKNDAVLRALEQYTGKPITRSPYPGEIGAIGIALLTKKHVEETPDFSSRFIGLGAMKDFNYTQESNSICRFCSNNCSRTLLRFSSGTTYVTGNRCQRGEIIGDLKDTKIREKVKQLTEELDGVPDLMKKRDALLFKNYPFALVNPEKDITIGLPRSLEFWDSMPFWTTFWKSLGFKVQISRPSSRHIFEQGLPFVASDTICFPAKLVHGHIRDLADSHVDRIFMPMIIRNPSENIDPLSDHLCAVVKGYPLVIQYSDNPARRWNTIFDTPMFHWFSEKDRNRQICDFMQNTFNLAPHVTREAIDQGSAALKTFREDLRSHGAQVIADLEKKPGAFAVVLAGRPYHNDELVNHDLSRCFIQQGIPVLTVDSLPGINQIDLKLTRTEIVNNFHSRILSGAIAVAQHPALEYVQIVSFGCGHDAILSDEVIRVLNEISGKTPLILKLDESSISGPLTLRVKSFIETVKTRRAKGITQKPRSLKDPYPVKFTKQDWKKKTILIPNVSRAFCQIVSAAIARQGFNVEPLPMGGRDAIKLGKKYVHNDICFPAQMNIGEALSVLESGKYDTHQLAIGMGKYQCDCRLAQYTSLARKAFDEAGFGHVPIITTDKLDSKNMFPGFRLELVFEIRVIWGLIMADILEDLRRKIRPYEKNQGETDQVFSNAMDAIMDGLARKGIAAAIKAYKKGIASFCEIPYDRSSRKGQVLITGEFLLSFHPGSNFEVESYLEKYNMEVIMPRLADVFWRDYVRMKSEVKDFHVSRPFQGILFAHIGDGLFNFIVTTLEKTAFQHPLYEASMRLPDLADLADPVMHRTFTSGEGYLIPGEIIHHARAGVRSFIILQPFGCLPNHISGRGVVKRLKEDFPGIQILPLDYDPDTSFANIENRLQMLIMNARE</sequence>
<dbReference type="eggNOG" id="COG3580">
    <property type="taxonomic scope" value="Bacteria"/>
</dbReference>
<dbReference type="InterPro" id="IPR018709">
    <property type="entry name" value="CoA_activase_DUF2229"/>
</dbReference>
<protein>
    <submittedName>
        <fullName evidence="7">CoA-substrate-specific enzyme activase domain protein</fullName>
    </submittedName>
</protein>
<feature type="domain" description="ATPase BadF/BadG/BcrA/BcrD type" evidence="5">
    <location>
        <begin position="331"/>
        <end position="587"/>
    </location>
</feature>
<dbReference type="GO" id="GO:0051536">
    <property type="term" value="F:iron-sulfur cluster binding"/>
    <property type="evidence" value="ECO:0007669"/>
    <property type="project" value="UniProtKB-KW"/>
</dbReference>
<evidence type="ECO:0000256" key="3">
    <source>
        <dbReference type="ARBA" id="ARBA00023004"/>
    </source>
</evidence>
<dbReference type="EMBL" id="CP001841">
    <property type="protein sequence ID" value="AEF80650.1"/>
    <property type="molecule type" value="Genomic_DNA"/>
</dbReference>
<feature type="domain" description="ATPase BadF/BadG/BcrA/BcrD type" evidence="5">
    <location>
        <begin position="2"/>
        <end position="254"/>
    </location>
</feature>
<dbReference type="CDD" id="cd24034">
    <property type="entry name" value="ASKHA_NBD_O66634-like_rpt1"/>
    <property type="match status" value="1"/>
</dbReference>
<dbReference type="eggNOG" id="COG3581">
    <property type="taxonomic scope" value="Bacteria"/>
</dbReference>
<gene>
    <name evidence="7" type="ordered locus">TREAZ_0694</name>
</gene>
<keyword evidence="8" id="KW-1185">Reference proteome</keyword>
<dbReference type="NCBIfam" id="TIGR00241">
    <property type="entry name" value="CoA_E_activ"/>
    <property type="match status" value="1"/>
</dbReference>
<dbReference type="CDD" id="cd24035">
    <property type="entry name" value="ASKHA_NBD_O66634-like_rpt2"/>
    <property type="match status" value="1"/>
</dbReference>
<dbReference type="eggNOG" id="COG1924">
    <property type="taxonomic scope" value="Bacteria"/>
</dbReference>
<dbReference type="InterPro" id="IPR002731">
    <property type="entry name" value="ATPase_BadF"/>
</dbReference>
<dbReference type="KEGG" id="taz:TREAZ_0694"/>
<keyword evidence="2" id="KW-0479">Metal-binding</keyword>
<dbReference type="PANTHER" id="PTHR32329">
    <property type="entry name" value="BIFUNCTIONAL PROTEIN [INCLUDES 2-HYDROXYACYL-COA DEHYDRATASE (N-TER) AND ITS ACTIVATOR DOMAIN (C_TERM)-RELATED"/>
    <property type="match status" value="1"/>
</dbReference>
<reference evidence="8" key="1">
    <citation type="submission" date="2009-12" db="EMBL/GenBank/DDBJ databases">
        <title>Complete sequence of Treponema azotonutricium strain ZAS-9.</title>
        <authorList>
            <person name="Tetu S.G."/>
            <person name="Matson E."/>
            <person name="Ren Q."/>
            <person name="Seshadri R."/>
            <person name="Elbourne L."/>
            <person name="Hassan K.A."/>
            <person name="Durkin A."/>
            <person name="Radune D."/>
            <person name="Mohamoud Y."/>
            <person name="Shay R."/>
            <person name="Jin S."/>
            <person name="Zhang X."/>
            <person name="Lucey K."/>
            <person name="Ballor N.R."/>
            <person name="Ottesen E."/>
            <person name="Rosenthal R."/>
            <person name="Allen A."/>
            <person name="Leadbetter J.R."/>
            <person name="Paulsen I.T."/>
        </authorList>
    </citation>
    <scope>NUCLEOTIDE SEQUENCE [LARGE SCALE GENOMIC DNA]</scope>
    <source>
        <strain evidence="8">ATCC BAA-888 / DSM 13862 / ZAS-9</strain>
    </source>
</reference>
<dbReference type="Pfam" id="PF09989">
    <property type="entry name" value="DUF2229"/>
    <property type="match status" value="1"/>
</dbReference>
<evidence type="ECO:0000313" key="7">
    <source>
        <dbReference type="EMBL" id="AEF80650.1"/>
    </source>
</evidence>
<evidence type="ECO:0000256" key="2">
    <source>
        <dbReference type="ARBA" id="ARBA00022723"/>
    </source>
</evidence>
<proteinExistence type="predicted"/>
<name>F5YAT7_LEAAZ</name>
<dbReference type="Proteomes" id="UP000009222">
    <property type="component" value="Chromosome"/>
</dbReference>
<dbReference type="Gene3D" id="3.30.420.40">
    <property type="match status" value="4"/>
</dbReference>
<dbReference type="GO" id="GO:0046872">
    <property type="term" value="F:metal ion binding"/>
    <property type="evidence" value="ECO:0007669"/>
    <property type="project" value="UniProtKB-KW"/>
</dbReference>
<dbReference type="SUPFAM" id="SSF53067">
    <property type="entry name" value="Actin-like ATPase domain"/>
    <property type="match status" value="2"/>
</dbReference>
<dbReference type="InterPro" id="IPR051805">
    <property type="entry name" value="Dehydratase_Activator_Redct"/>
</dbReference>
<dbReference type="HOGENOM" id="CLU_002393_1_0_12"/>
<dbReference type="InParanoid" id="F5YAT7"/>
<dbReference type="InterPro" id="IPR043129">
    <property type="entry name" value="ATPase_NBD"/>
</dbReference>
<dbReference type="InterPro" id="IPR008275">
    <property type="entry name" value="CoA_E_activase_dom"/>
</dbReference>
<keyword evidence="4" id="KW-0411">Iron-sulfur</keyword>
<evidence type="ECO:0000259" key="6">
    <source>
        <dbReference type="Pfam" id="PF09989"/>
    </source>
</evidence>